<dbReference type="AlphaFoldDB" id="A0A811LA68"/>
<evidence type="ECO:0000256" key="1">
    <source>
        <dbReference type="SAM" id="MobiDB-lite"/>
    </source>
</evidence>
<proteinExistence type="predicted"/>
<accession>A0A811LA68</accession>
<dbReference type="EMBL" id="CAJFCW020000005">
    <property type="protein sequence ID" value="CAG9119360.1"/>
    <property type="molecule type" value="Genomic_DNA"/>
</dbReference>
<reference evidence="2" key="1">
    <citation type="submission" date="2020-09" db="EMBL/GenBank/DDBJ databases">
        <authorList>
            <person name="Kikuchi T."/>
        </authorList>
    </citation>
    <scope>NUCLEOTIDE SEQUENCE</scope>
    <source>
        <strain evidence="2">SH1</strain>
    </source>
</reference>
<sequence length="279" mass="33123">MKGMDTDGKPYRSGGDGDSNRFIWTSEEVNEDRQANTERIRIYEAATGRVLSNIRSNVLPHAEISLLPRSRTIWINEMISNNQYRDKYAWYRIPRALKFNGKLVRPTNEIKRNCKINDHFCTSQWRPVTDYLLQNWLNGELCVYDERFEVWSDRDPSFTVQRVGRRLHKRIKQLRSHSLGDKHAIVSENSLRVDEMKKTMFMLEVNNGQVIARDIGNCTKLSTLKHLFYKIYVEIERSEATELCHQDFKLHLYENIRRCVLLYQREVLEQLRREGIHSN</sequence>
<comment type="caution">
    <text evidence="2">The sequence shown here is derived from an EMBL/GenBank/DDBJ whole genome shotgun (WGS) entry which is preliminary data.</text>
</comment>
<dbReference type="EMBL" id="CAJFDH010000005">
    <property type="protein sequence ID" value="CAD5224004.1"/>
    <property type="molecule type" value="Genomic_DNA"/>
</dbReference>
<organism evidence="2 3">
    <name type="scientific">Bursaphelenchus okinawaensis</name>
    <dbReference type="NCBI Taxonomy" id="465554"/>
    <lineage>
        <taxon>Eukaryota</taxon>
        <taxon>Metazoa</taxon>
        <taxon>Ecdysozoa</taxon>
        <taxon>Nematoda</taxon>
        <taxon>Chromadorea</taxon>
        <taxon>Rhabditida</taxon>
        <taxon>Tylenchina</taxon>
        <taxon>Tylenchomorpha</taxon>
        <taxon>Aphelenchoidea</taxon>
        <taxon>Aphelenchoididae</taxon>
        <taxon>Bursaphelenchus</taxon>
    </lineage>
</organism>
<feature type="compositionally biased region" description="Basic and acidic residues" evidence="1">
    <location>
        <begin position="1"/>
        <end position="10"/>
    </location>
</feature>
<evidence type="ECO:0000313" key="3">
    <source>
        <dbReference type="Proteomes" id="UP000614601"/>
    </source>
</evidence>
<gene>
    <name evidence="2" type="ORF">BOKJ2_LOCUS10774</name>
</gene>
<evidence type="ECO:0000313" key="2">
    <source>
        <dbReference type="EMBL" id="CAD5224004.1"/>
    </source>
</evidence>
<keyword evidence="3" id="KW-1185">Reference proteome</keyword>
<feature type="region of interest" description="Disordered" evidence="1">
    <location>
        <begin position="1"/>
        <end position="20"/>
    </location>
</feature>
<dbReference type="Proteomes" id="UP000614601">
    <property type="component" value="Unassembled WGS sequence"/>
</dbReference>
<dbReference type="Proteomes" id="UP000783686">
    <property type="component" value="Unassembled WGS sequence"/>
</dbReference>
<name>A0A811LA68_9BILA</name>
<protein>
    <submittedName>
        <fullName evidence="2">Uncharacterized protein</fullName>
    </submittedName>
</protein>